<evidence type="ECO:0000259" key="5">
    <source>
        <dbReference type="Pfam" id="PF08030"/>
    </source>
</evidence>
<dbReference type="SUPFAM" id="SSF52343">
    <property type="entry name" value="Ferredoxin reductase-like, C-terminal NADP-linked domain"/>
    <property type="match status" value="1"/>
</dbReference>
<proteinExistence type="predicted"/>
<dbReference type="PANTHER" id="PTHR32361">
    <property type="entry name" value="FERRIC/CUPRIC REDUCTASE TRANSMEMBRANE COMPONENT"/>
    <property type="match status" value="1"/>
</dbReference>
<dbReference type="InterPro" id="IPR013121">
    <property type="entry name" value="Fe_red_NAD-bd_6"/>
</dbReference>
<feature type="signal peptide" evidence="4">
    <location>
        <begin position="1"/>
        <end position="21"/>
    </location>
</feature>
<dbReference type="GO" id="GO:0015677">
    <property type="term" value="P:copper ion import"/>
    <property type="evidence" value="ECO:0007669"/>
    <property type="project" value="TreeGrafter"/>
</dbReference>
<keyword evidence="2" id="KW-0560">Oxidoreductase</keyword>
<feature type="region of interest" description="Disordered" evidence="3">
    <location>
        <begin position="324"/>
        <end position="352"/>
    </location>
</feature>
<dbReference type="PANTHER" id="PTHR32361:SF9">
    <property type="entry name" value="FERRIC REDUCTASE TRANSMEMBRANE COMPONENT 3-RELATED"/>
    <property type="match status" value="1"/>
</dbReference>
<feature type="domain" description="Ferric reductase NAD binding" evidence="5">
    <location>
        <begin position="413"/>
        <end position="588"/>
    </location>
</feature>
<dbReference type="Pfam" id="PF08030">
    <property type="entry name" value="NAD_binding_6"/>
    <property type="match status" value="1"/>
</dbReference>
<evidence type="ECO:0000256" key="1">
    <source>
        <dbReference type="ARBA" id="ARBA00022448"/>
    </source>
</evidence>
<evidence type="ECO:0000256" key="3">
    <source>
        <dbReference type="SAM" id="MobiDB-lite"/>
    </source>
</evidence>
<accession>A0A1T3CA44</accession>
<feature type="chain" id="PRO_5010573422" description="Ferric reductase NAD binding domain-containing protein" evidence="4">
    <location>
        <begin position="22"/>
        <end position="608"/>
    </location>
</feature>
<reference evidence="6 7" key="1">
    <citation type="submission" date="2016-04" db="EMBL/GenBank/DDBJ databases">
        <title>Multiple horizontal gene transfer events from other fungi enriched the ability of the initially mycotrophic fungus Trichoderma (Ascomycota) to feed on dead plant biomass.</title>
        <authorList>
            <person name="Atanasova L."/>
            <person name="Chenthamara K."/>
            <person name="Zhang J."/>
            <person name="Grujic M."/>
            <person name="Henrissat B."/>
            <person name="Kuo A."/>
            <person name="Aertz A."/>
            <person name="Salamov A."/>
            <person name="Lipzen A."/>
            <person name="Labutti K."/>
            <person name="Barry K."/>
            <person name="Miao Y."/>
            <person name="Rahimi M.J."/>
            <person name="Shen Q."/>
            <person name="Grigoriev I.V."/>
            <person name="Kubicek C.P."/>
            <person name="Druzhinina I.S."/>
        </authorList>
    </citation>
    <scope>NUCLEOTIDE SEQUENCE [LARGE SCALE GENOMIC DNA]</scope>
    <source>
        <strain evidence="6 7">NJAU 4742</strain>
    </source>
</reference>
<gene>
    <name evidence="6" type="ORF">A0O28_0102360</name>
</gene>
<name>A0A1T3CA44_9HYPO</name>
<sequence length="608" mass="67450">MKQFFGVFLTLVGLFTSHGLARVISKDQECVSAVFGIVGGLNFEGIGYGNYYLGICQNPLKVVSTYAISKAYCSSADLGPGFEYLNWACLQYAGAGLIPEADVAVNLTDEAISRYPILDQDDVIVPKNLTTPVLVTRDWFDLGFRTEDTWDYELRLHPTYGWAMYGFWGGILLIGMLRRLITHIIESRSSPLSTDPEDLGAADSREKPTAGTKSLAHIHTSIFDGDYNPYLWPLVAIWSFDRFLRIVRVVYCNIHVQLRKKTLHRSNAAISYDQDANIIQIDINTHVKPGPGKHYYLYQPFRFTGWENHPLTLAYWGQSAVETSQTQQRDNTTDPPSKTADVSVVTPSEAGPRDTAIEGEYLLSFWIRPYDGWTRQLRDQCLKSQPLSQLHSIITDTILLEGPYGIAEPLWTFDEVLLIAGGSGITAMVPYILDHIARTAASNKSSQTRIRGLTLIWTNPKEAFIRRIAQRELATALKRDDVRYEFYCTDSAKVEVGSLPSPSIDEIPIGDAEKGATESGVLKGKEETDISESADGADEAGSLPITMCRPDIPAIIEKAAASAAESGSRLAVFSCGPGGMSDTAREATYRVIRQQNNSVEYFEESFGW</sequence>
<organism evidence="6 7">
    <name type="scientific">Trichoderma guizhouense</name>
    <dbReference type="NCBI Taxonomy" id="1491466"/>
    <lineage>
        <taxon>Eukaryota</taxon>
        <taxon>Fungi</taxon>
        <taxon>Dikarya</taxon>
        <taxon>Ascomycota</taxon>
        <taxon>Pezizomycotina</taxon>
        <taxon>Sordariomycetes</taxon>
        <taxon>Hypocreomycetidae</taxon>
        <taxon>Hypocreales</taxon>
        <taxon>Hypocreaceae</taxon>
        <taxon>Trichoderma</taxon>
    </lineage>
</organism>
<feature type="region of interest" description="Disordered" evidence="3">
    <location>
        <begin position="190"/>
        <end position="210"/>
    </location>
</feature>
<evidence type="ECO:0000256" key="2">
    <source>
        <dbReference type="ARBA" id="ARBA00023002"/>
    </source>
</evidence>
<dbReference type="GO" id="GO:0006826">
    <property type="term" value="P:iron ion transport"/>
    <property type="evidence" value="ECO:0007669"/>
    <property type="project" value="TreeGrafter"/>
</dbReference>
<dbReference type="OrthoDB" id="167398at2759"/>
<evidence type="ECO:0000313" key="7">
    <source>
        <dbReference type="Proteomes" id="UP000191004"/>
    </source>
</evidence>
<keyword evidence="7" id="KW-1185">Reference proteome</keyword>
<dbReference type="GO" id="GO:0005886">
    <property type="term" value="C:plasma membrane"/>
    <property type="evidence" value="ECO:0007669"/>
    <property type="project" value="TreeGrafter"/>
</dbReference>
<dbReference type="InterPro" id="IPR051410">
    <property type="entry name" value="Ferric/Cupric_Reductase"/>
</dbReference>
<dbReference type="Proteomes" id="UP000191004">
    <property type="component" value="Unassembled WGS sequence"/>
</dbReference>
<dbReference type="EMBL" id="LVVK01000021">
    <property type="protein sequence ID" value="OPB37952.1"/>
    <property type="molecule type" value="Genomic_DNA"/>
</dbReference>
<dbReference type="Gene3D" id="3.40.50.80">
    <property type="entry name" value="Nucleotide-binding domain of ferredoxin-NADP reductase (FNR) module"/>
    <property type="match status" value="1"/>
</dbReference>
<feature type="compositionally biased region" description="Polar residues" evidence="3">
    <location>
        <begin position="324"/>
        <end position="336"/>
    </location>
</feature>
<feature type="region of interest" description="Disordered" evidence="3">
    <location>
        <begin position="505"/>
        <end position="543"/>
    </location>
</feature>
<keyword evidence="1" id="KW-0813">Transport</keyword>
<keyword evidence="4" id="KW-0732">Signal</keyword>
<feature type="compositionally biased region" description="Acidic residues" evidence="3">
    <location>
        <begin position="529"/>
        <end position="538"/>
    </location>
</feature>
<protein>
    <recommendedName>
        <fullName evidence="5">Ferric reductase NAD binding domain-containing protein</fullName>
    </recommendedName>
</protein>
<dbReference type="InterPro" id="IPR039261">
    <property type="entry name" value="FNR_nucleotide-bd"/>
</dbReference>
<dbReference type="AlphaFoldDB" id="A0A1T3CA44"/>
<dbReference type="GO" id="GO:0000293">
    <property type="term" value="F:ferric-chelate reductase activity"/>
    <property type="evidence" value="ECO:0007669"/>
    <property type="project" value="TreeGrafter"/>
</dbReference>
<dbReference type="CDD" id="cd06186">
    <property type="entry name" value="NOX_Duox_like_FAD_NADP"/>
    <property type="match status" value="1"/>
</dbReference>
<comment type="caution">
    <text evidence="6">The sequence shown here is derived from an EMBL/GenBank/DDBJ whole genome shotgun (WGS) entry which is preliminary data.</text>
</comment>
<evidence type="ECO:0000256" key="4">
    <source>
        <dbReference type="SAM" id="SignalP"/>
    </source>
</evidence>
<evidence type="ECO:0000313" key="6">
    <source>
        <dbReference type="EMBL" id="OPB37952.1"/>
    </source>
</evidence>
<dbReference type="GO" id="GO:0006879">
    <property type="term" value="P:intracellular iron ion homeostasis"/>
    <property type="evidence" value="ECO:0007669"/>
    <property type="project" value="TreeGrafter"/>
</dbReference>